<dbReference type="PROSITE" id="PS51257">
    <property type="entry name" value="PROKAR_LIPOPROTEIN"/>
    <property type="match status" value="1"/>
</dbReference>
<evidence type="ECO:0000313" key="1">
    <source>
        <dbReference type="EMBL" id="VGO16649.1"/>
    </source>
</evidence>
<gene>
    <name evidence="1" type="ORF">PDESU_05240</name>
</gene>
<keyword evidence="2" id="KW-1185">Reference proteome</keyword>
<sequence length="206" mass="21543">MKLNGITSSVVLAVAVTVFCGCSENVTPKVVPSAEASTSVLFAEGIPGGVIVDTLTLDAEVVAINQKERKATLLMPGGEKLRITVGPEAVNFDQIQKGDRVKAVVQEELVVYLGDENSAADDGAAVLAMRAEKGEQPGGMVADAVRTTATVTAVDLEAHTATLTFQDGSIETVEVRPDVELTSQSVGEKVVFEITKVVALSVEKMN</sequence>
<protein>
    <submittedName>
        <fullName evidence="1">Uncharacterized protein</fullName>
    </submittedName>
</protein>
<evidence type="ECO:0000313" key="2">
    <source>
        <dbReference type="Proteomes" id="UP000366872"/>
    </source>
</evidence>
<name>A0A6C2U9T7_PONDE</name>
<proteinExistence type="predicted"/>
<organism evidence="1 2">
    <name type="scientific">Pontiella desulfatans</name>
    <dbReference type="NCBI Taxonomy" id="2750659"/>
    <lineage>
        <taxon>Bacteria</taxon>
        <taxon>Pseudomonadati</taxon>
        <taxon>Kiritimatiellota</taxon>
        <taxon>Kiritimatiellia</taxon>
        <taxon>Kiritimatiellales</taxon>
        <taxon>Pontiellaceae</taxon>
        <taxon>Pontiella</taxon>
    </lineage>
</organism>
<dbReference type="EMBL" id="CAAHFG010000004">
    <property type="protein sequence ID" value="VGO16649.1"/>
    <property type="molecule type" value="Genomic_DNA"/>
</dbReference>
<reference evidence="1 2" key="1">
    <citation type="submission" date="2019-04" db="EMBL/GenBank/DDBJ databases">
        <authorList>
            <person name="Van Vliet M D."/>
        </authorList>
    </citation>
    <scope>NUCLEOTIDE SEQUENCE [LARGE SCALE GENOMIC DNA]</scope>
    <source>
        <strain evidence="1 2">F1</strain>
    </source>
</reference>
<accession>A0A6C2U9T7</accession>
<dbReference type="Proteomes" id="UP000366872">
    <property type="component" value="Unassembled WGS sequence"/>
</dbReference>
<dbReference type="AlphaFoldDB" id="A0A6C2U9T7"/>